<feature type="region of interest" description="Disordered" evidence="2">
    <location>
        <begin position="170"/>
        <end position="195"/>
    </location>
</feature>
<keyword evidence="1" id="KW-0238">DNA-binding</keyword>
<evidence type="ECO:0000313" key="4">
    <source>
        <dbReference type="EMBL" id="TQF16865.1"/>
    </source>
</evidence>
<dbReference type="Pfam" id="PF12852">
    <property type="entry name" value="Cupin_6"/>
    <property type="match status" value="1"/>
</dbReference>
<dbReference type="OrthoDB" id="9783876at2"/>
<gene>
    <name evidence="4" type="ORF">FJV41_06175</name>
</gene>
<dbReference type="InterPro" id="IPR032783">
    <property type="entry name" value="AraC_lig"/>
</dbReference>
<evidence type="ECO:0000256" key="1">
    <source>
        <dbReference type="ARBA" id="ARBA00023125"/>
    </source>
</evidence>
<dbReference type="EMBL" id="VIFM01000016">
    <property type="protein sequence ID" value="TQF16865.1"/>
    <property type="molecule type" value="Genomic_DNA"/>
</dbReference>
<accession>A0A540X6G7</accession>
<evidence type="ECO:0000256" key="2">
    <source>
        <dbReference type="SAM" id="MobiDB-lite"/>
    </source>
</evidence>
<evidence type="ECO:0000313" key="5">
    <source>
        <dbReference type="Proteomes" id="UP000315369"/>
    </source>
</evidence>
<keyword evidence="5" id="KW-1185">Reference proteome</keyword>
<sequence length="195" mass="20824">MYSTIMDCSLFDEDFDGRGAAAIPATPRAATRRNKATRRDFPDTDDLQGGAWFRGCIPAQPCHCKDGGRTPALSAVPIRGPRVPKGGMGMEPLSAVLRGMNLKGSIYAAWELRAPWGMDLPEAPFASFHWMEQGSSWLRAGEDVLPLEAGELVVLFGGQAHQLLSSRAASVTTARAAPTRRGGSSRRGPGCAIPT</sequence>
<dbReference type="GO" id="GO:0003677">
    <property type="term" value="F:DNA binding"/>
    <property type="evidence" value="ECO:0007669"/>
    <property type="project" value="UniProtKB-KW"/>
</dbReference>
<evidence type="ECO:0000259" key="3">
    <source>
        <dbReference type="Pfam" id="PF12852"/>
    </source>
</evidence>
<protein>
    <submittedName>
        <fullName evidence="4">AraC family transcriptional regulator</fullName>
    </submittedName>
</protein>
<comment type="caution">
    <text evidence="4">The sequence shown here is derived from an EMBL/GenBank/DDBJ whole genome shotgun (WGS) entry which is preliminary data.</text>
</comment>
<dbReference type="Proteomes" id="UP000315369">
    <property type="component" value="Unassembled WGS sequence"/>
</dbReference>
<organism evidence="4 5">
    <name type="scientific">Myxococcus llanfairpwllgwyngyllgogerychwyrndrobwllllantysiliogogogochensis</name>
    <dbReference type="NCBI Taxonomy" id="2590453"/>
    <lineage>
        <taxon>Bacteria</taxon>
        <taxon>Pseudomonadati</taxon>
        <taxon>Myxococcota</taxon>
        <taxon>Myxococcia</taxon>
        <taxon>Myxococcales</taxon>
        <taxon>Cystobacterineae</taxon>
        <taxon>Myxococcaceae</taxon>
        <taxon>Myxococcus</taxon>
    </lineage>
</organism>
<name>A0A540X6G7_9BACT</name>
<proteinExistence type="predicted"/>
<reference evidence="4 5" key="1">
    <citation type="submission" date="2019-06" db="EMBL/GenBank/DDBJ databases">
        <authorList>
            <person name="Livingstone P."/>
            <person name="Whitworth D."/>
        </authorList>
    </citation>
    <scope>NUCLEOTIDE SEQUENCE [LARGE SCALE GENOMIC DNA]</scope>
    <source>
        <strain evidence="4 5">AM401</strain>
    </source>
</reference>
<dbReference type="AlphaFoldDB" id="A0A540X6G7"/>
<feature type="domain" description="AraC-type transcription regulator ligand-binding" evidence="3">
    <location>
        <begin position="92"/>
        <end position="183"/>
    </location>
</feature>